<reference evidence="1 2" key="1">
    <citation type="submission" date="2016-11" db="EMBL/GenBank/DDBJ databases">
        <authorList>
            <person name="Jaros S."/>
            <person name="Januszkiewicz K."/>
            <person name="Wedrychowicz H."/>
        </authorList>
    </citation>
    <scope>NUCLEOTIDE SEQUENCE [LARGE SCALE GENOMIC DNA]</scope>
    <source>
        <strain evidence="1 2">DSM 22807</strain>
    </source>
</reference>
<evidence type="ECO:0000313" key="1">
    <source>
        <dbReference type="EMBL" id="SHI62799.1"/>
    </source>
</evidence>
<accession>A0A1M6CPB3</accession>
<gene>
    <name evidence="1" type="ORF">SAMN05444337_0430</name>
</gene>
<organism evidence="1 2">
    <name type="scientific">Flavobacterium haoranii</name>
    <dbReference type="NCBI Taxonomy" id="683124"/>
    <lineage>
        <taxon>Bacteria</taxon>
        <taxon>Pseudomonadati</taxon>
        <taxon>Bacteroidota</taxon>
        <taxon>Flavobacteriia</taxon>
        <taxon>Flavobacteriales</taxon>
        <taxon>Flavobacteriaceae</taxon>
        <taxon>Flavobacterium</taxon>
    </lineage>
</organism>
<dbReference type="EMBL" id="FQZH01000001">
    <property type="protein sequence ID" value="SHI62799.1"/>
    <property type="molecule type" value="Genomic_DNA"/>
</dbReference>
<dbReference type="STRING" id="683124.SAMN05444337_0430"/>
<name>A0A1M6CPB3_9FLAO</name>
<proteinExistence type="predicted"/>
<keyword evidence="2" id="KW-1185">Reference proteome</keyword>
<sequence>MNFTKFTLVIFILCVNVVKSQDFVTDTTALPYLQKAEFSLLSLGVNYEFPISKALSLDSGLGFSSGAHLPKDEVRFQKNLLNPTFYLKTELKYYYNRYVRVAKKLPTRNGEGSYFALQNKFLTQRLFDQKTPLSNMMLYEVHWGIQRNLYPNLLFNAHVGLGHASDFTTKGTSFYSAIGLKVSYVFSSKKITRDSFERFW</sequence>
<dbReference type="OrthoDB" id="883248at2"/>
<evidence type="ECO:0000313" key="2">
    <source>
        <dbReference type="Proteomes" id="UP000184232"/>
    </source>
</evidence>
<dbReference type="AlphaFoldDB" id="A0A1M6CPB3"/>
<dbReference type="RefSeq" id="WP_072781149.1">
    <property type="nucleotide sequence ID" value="NZ_CP045292.1"/>
</dbReference>
<evidence type="ECO:0008006" key="3">
    <source>
        <dbReference type="Google" id="ProtNLM"/>
    </source>
</evidence>
<dbReference type="Proteomes" id="UP000184232">
    <property type="component" value="Unassembled WGS sequence"/>
</dbReference>
<protein>
    <recommendedName>
        <fullName evidence="3">Outer membrane protein beta-barrel domain-containing protein</fullName>
    </recommendedName>
</protein>